<dbReference type="RefSeq" id="WP_126536617.1">
    <property type="nucleotide sequence ID" value="NZ_AP018560.1"/>
</dbReference>
<dbReference type="Pfam" id="PF03929">
    <property type="entry name" value="PepSY_TM"/>
    <property type="match status" value="1"/>
</dbReference>
<dbReference type="OrthoDB" id="9791166at2"/>
<sequence>MNPAAYRMLWRWHFYAGLCCLPFVLWLACTGLIYLFKPQLEPLLERRYAHVTDAPPQPASAQVAAALAAVPGTVLNAYELPASPHAAARVLLGRGGELIRVYLDPASLHVLETVRENDRFMRVVFHLHGELKLGTAGSLLMELAASWTILLLLTGLYLWWPRGRGLAGVLYPRLRRGGATAWRDLHAVTGMWVSLFALFFLVSGLPWAKSWGGLLRDLRQQVAAAPVVQDWTIGSADERARNALANTPPDEHAMHAMHGSGALAGTLDPAVLDRVLPAVRAQGLAPPVLIAPPSRRQPAWSARSEADDRTRRADLTLDPESGAVIGRIDFAQRPPLDRLIGYGVAVHEGALFPPLNQILNAAIALGLIAMVIAAAVHWWRRRPHGALGAPMLPERAGHPAGFVGLLIGLGALLPLLGASLIAVYVLERLLLRRLPAARRFLGLRAAR</sequence>
<dbReference type="InterPro" id="IPR005625">
    <property type="entry name" value="PepSY-ass_TM"/>
</dbReference>
<keyword evidence="1" id="KW-1133">Transmembrane helix</keyword>
<reference evidence="3" key="2">
    <citation type="submission" date="2018-06" db="EMBL/GenBank/DDBJ databases">
        <title>Genome sequence of Rhodanobacteraceae bacterium strain Dysh456.</title>
        <authorList>
            <person name="Fukui M."/>
        </authorList>
    </citation>
    <scope>NUCLEOTIDE SEQUENCE [LARGE SCALE GENOMIC DNA]</scope>
    <source>
        <strain evidence="3">Dysh456</strain>
    </source>
</reference>
<feature type="transmembrane region" description="Helical" evidence="1">
    <location>
        <begin position="399"/>
        <end position="426"/>
    </location>
</feature>
<keyword evidence="1" id="KW-0472">Membrane</keyword>
<organism evidence="2 3">
    <name type="scientific">Aerosticca soli</name>
    <dbReference type="NCBI Taxonomy" id="2010829"/>
    <lineage>
        <taxon>Bacteria</taxon>
        <taxon>Pseudomonadati</taxon>
        <taxon>Pseudomonadota</taxon>
        <taxon>Gammaproteobacteria</taxon>
        <taxon>Lysobacterales</taxon>
        <taxon>Rhodanobacteraceae</taxon>
        <taxon>Aerosticca</taxon>
    </lineage>
</organism>
<protein>
    <submittedName>
        <fullName evidence="2">Iron-regulated membrane protein</fullName>
    </submittedName>
</protein>
<evidence type="ECO:0000313" key="2">
    <source>
        <dbReference type="EMBL" id="BBD79458.1"/>
    </source>
</evidence>
<feature type="transmembrane region" description="Helical" evidence="1">
    <location>
        <begin position="12"/>
        <end position="36"/>
    </location>
</feature>
<reference evidence="3" key="1">
    <citation type="submission" date="2018-04" db="EMBL/GenBank/DDBJ databases">
        <authorList>
            <person name="Watanabe M."/>
            <person name="Kojima H."/>
        </authorList>
    </citation>
    <scope>NUCLEOTIDE SEQUENCE [LARGE SCALE GENOMIC DNA]</scope>
    <source>
        <strain evidence="3">Dysh456</strain>
    </source>
</reference>
<feature type="transmembrane region" description="Helical" evidence="1">
    <location>
        <begin position="185"/>
        <end position="208"/>
    </location>
</feature>
<evidence type="ECO:0000313" key="3">
    <source>
        <dbReference type="Proteomes" id="UP000270530"/>
    </source>
</evidence>
<proteinExistence type="predicted"/>
<keyword evidence="1" id="KW-0812">Transmembrane</keyword>
<dbReference type="Proteomes" id="UP000270530">
    <property type="component" value="Chromosome"/>
</dbReference>
<dbReference type="EMBL" id="AP018560">
    <property type="protein sequence ID" value="BBD79458.1"/>
    <property type="molecule type" value="Genomic_DNA"/>
</dbReference>
<gene>
    <name evidence="2" type="ORF">ALSL_0792</name>
</gene>
<name>A0A2Z6E4H2_9GAMM</name>
<dbReference type="KEGG" id="rbd:ALSL_0792"/>
<dbReference type="AlphaFoldDB" id="A0A2Z6E4H2"/>
<dbReference type="PANTHER" id="PTHR34219">
    <property type="entry name" value="IRON-REGULATED INNER MEMBRANE PROTEIN-RELATED"/>
    <property type="match status" value="1"/>
</dbReference>
<dbReference type="PANTHER" id="PTHR34219:SF1">
    <property type="entry name" value="PEPSY DOMAIN-CONTAINING PROTEIN"/>
    <property type="match status" value="1"/>
</dbReference>
<feature type="transmembrane region" description="Helical" evidence="1">
    <location>
        <begin position="358"/>
        <end position="379"/>
    </location>
</feature>
<dbReference type="PROSITE" id="PS51257">
    <property type="entry name" value="PROKAR_LIPOPROTEIN"/>
    <property type="match status" value="1"/>
</dbReference>
<evidence type="ECO:0000256" key="1">
    <source>
        <dbReference type="SAM" id="Phobius"/>
    </source>
</evidence>
<keyword evidence="3" id="KW-1185">Reference proteome</keyword>
<feature type="transmembrane region" description="Helical" evidence="1">
    <location>
        <begin position="139"/>
        <end position="160"/>
    </location>
</feature>
<accession>A0A2Z6E4H2</accession>